<dbReference type="InterPro" id="IPR006094">
    <property type="entry name" value="Oxid_FAD_bind_N"/>
</dbReference>
<keyword evidence="7" id="KW-1185">Reference proteome</keyword>
<feature type="domain" description="FAD-binding PCMH-type" evidence="5">
    <location>
        <begin position="40"/>
        <end position="216"/>
    </location>
</feature>
<evidence type="ECO:0000256" key="1">
    <source>
        <dbReference type="ARBA" id="ARBA00005466"/>
    </source>
</evidence>
<comment type="similarity">
    <text evidence="1">Belongs to the oxygen-dependent FAD-linked oxidoreductase family.</text>
</comment>
<keyword evidence="2" id="KW-0285">Flavoprotein</keyword>
<keyword evidence="4" id="KW-0560">Oxidoreductase</keyword>
<dbReference type="SUPFAM" id="SSF56176">
    <property type="entry name" value="FAD-binding/transporter-associated domain-like"/>
    <property type="match status" value="1"/>
</dbReference>
<name>A0A6A5Z2T1_9PLEO</name>
<accession>A0A6A5Z2T1</accession>
<evidence type="ECO:0000256" key="3">
    <source>
        <dbReference type="ARBA" id="ARBA00022827"/>
    </source>
</evidence>
<dbReference type="Gene3D" id="3.30.465.10">
    <property type="match status" value="1"/>
</dbReference>
<evidence type="ECO:0000313" key="7">
    <source>
        <dbReference type="Proteomes" id="UP000799770"/>
    </source>
</evidence>
<dbReference type="InterPro" id="IPR016169">
    <property type="entry name" value="FAD-bd_PCMH_sub2"/>
</dbReference>
<evidence type="ECO:0000259" key="5">
    <source>
        <dbReference type="PROSITE" id="PS51387"/>
    </source>
</evidence>
<sequence>MSSTTVVQDILTPVLGGKNVLEPGTKEYDEANGSYFTQFNNAIKPSFIAQPTSAGQVSSLVKALRPHLLSGDTQLAIRGTGHTPFAGSANIQDGITLDLRNLKKISLNDDKSVVEVGVGETWESLYTELEKHGLTAAGGRVARVGVTGFVLGGGLSLYSTRNGFACDSVLSFELVLASSEIVQANASSNPELWTSLKGGLNNFGILTSMKLKTIKSEPLWGGIAYYTPPTFSSFMAAAVDFALNEEDEDTHVIASAGYGFGQEVVVGCVYHTRGIEDAPSLQRFTSLPGLIESHSSLRKSSHIEAGEDLGRYTGHNVRTFYATLTIRPDLALIETMYAKYQSTLTQIKDAEGLTFSFGFMPLSKSMLANSLKAGGNAFDIPASDGPLFIVLVNPTWASVADDERVTAGTEKLVAEFRELAREKGLLHRWVFPNYAFWKEDLFKSYGEESVARLRGVAKTYDPEGIFQKAVPGGFKLEKSGQ</sequence>
<dbReference type="PANTHER" id="PTHR42973:SF22">
    <property type="entry name" value="FAD-BINDING PCMH-TYPE DOMAIN-CONTAINING PROTEIN-RELATED"/>
    <property type="match status" value="1"/>
</dbReference>
<dbReference type="GO" id="GO:0016491">
    <property type="term" value="F:oxidoreductase activity"/>
    <property type="evidence" value="ECO:0007669"/>
    <property type="project" value="UniProtKB-KW"/>
</dbReference>
<dbReference type="OrthoDB" id="2151789at2759"/>
<evidence type="ECO:0000313" key="6">
    <source>
        <dbReference type="EMBL" id="KAF2113376.1"/>
    </source>
</evidence>
<proteinExistence type="inferred from homology"/>
<evidence type="ECO:0000256" key="4">
    <source>
        <dbReference type="ARBA" id="ARBA00023002"/>
    </source>
</evidence>
<dbReference type="InterPro" id="IPR016166">
    <property type="entry name" value="FAD-bd_PCMH"/>
</dbReference>
<protein>
    <recommendedName>
        <fullName evidence="5">FAD-binding PCMH-type domain-containing protein</fullName>
    </recommendedName>
</protein>
<dbReference type="GO" id="GO:0071949">
    <property type="term" value="F:FAD binding"/>
    <property type="evidence" value="ECO:0007669"/>
    <property type="project" value="InterPro"/>
</dbReference>
<dbReference type="AlphaFoldDB" id="A0A6A5Z2T1"/>
<dbReference type="Proteomes" id="UP000799770">
    <property type="component" value="Unassembled WGS sequence"/>
</dbReference>
<reference evidence="6" key="1">
    <citation type="journal article" date="2020" name="Stud. Mycol.">
        <title>101 Dothideomycetes genomes: a test case for predicting lifestyles and emergence of pathogens.</title>
        <authorList>
            <person name="Haridas S."/>
            <person name="Albert R."/>
            <person name="Binder M."/>
            <person name="Bloem J."/>
            <person name="Labutti K."/>
            <person name="Salamov A."/>
            <person name="Andreopoulos B."/>
            <person name="Baker S."/>
            <person name="Barry K."/>
            <person name="Bills G."/>
            <person name="Bluhm B."/>
            <person name="Cannon C."/>
            <person name="Castanera R."/>
            <person name="Culley D."/>
            <person name="Daum C."/>
            <person name="Ezra D."/>
            <person name="Gonzalez J."/>
            <person name="Henrissat B."/>
            <person name="Kuo A."/>
            <person name="Liang C."/>
            <person name="Lipzen A."/>
            <person name="Lutzoni F."/>
            <person name="Magnuson J."/>
            <person name="Mondo S."/>
            <person name="Nolan M."/>
            <person name="Ohm R."/>
            <person name="Pangilinan J."/>
            <person name="Park H.-J."/>
            <person name="Ramirez L."/>
            <person name="Alfaro M."/>
            <person name="Sun H."/>
            <person name="Tritt A."/>
            <person name="Yoshinaga Y."/>
            <person name="Zwiers L.-H."/>
            <person name="Turgeon B."/>
            <person name="Goodwin S."/>
            <person name="Spatafora J."/>
            <person name="Crous P."/>
            <person name="Grigoriev I."/>
        </authorList>
    </citation>
    <scope>NUCLEOTIDE SEQUENCE</scope>
    <source>
        <strain evidence="6">CBS 627.86</strain>
    </source>
</reference>
<dbReference type="Pfam" id="PF01565">
    <property type="entry name" value="FAD_binding_4"/>
    <property type="match status" value="1"/>
</dbReference>
<dbReference type="PROSITE" id="PS51387">
    <property type="entry name" value="FAD_PCMH"/>
    <property type="match status" value="1"/>
</dbReference>
<keyword evidence="3" id="KW-0274">FAD</keyword>
<organism evidence="6 7">
    <name type="scientific">Lophiotrema nucula</name>
    <dbReference type="NCBI Taxonomy" id="690887"/>
    <lineage>
        <taxon>Eukaryota</taxon>
        <taxon>Fungi</taxon>
        <taxon>Dikarya</taxon>
        <taxon>Ascomycota</taxon>
        <taxon>Pezizomycotina</taxon>
        <taxon>Dothideomycetes</taxon>
        <taxon>Pleosporomycetidae</taxon>
        <taxon>Pleosporales</taxon>
        <taxon>Lophiotremataceae</taxon>
        <taxon>Lophiotrema</taxon>
    </lineage>
</organism>
<evidence type="ECO:0000256" key="2">
    <source>
        <dbReference type="ARBA" id="ARBA00022630"/>
    </source>
</evidence>
<gene>
    <name evidence="6" type="ORF">BDV96DRAFT_496359</name>
</gene>
<dbReference type="EMBL" id="ML977328">
    <property type="protein sequence ID" value="KAF2113376.1"/>
    <property type="molecule type" value="Genomic_DNA"/>
</dbReference>
<dbReference type="InterPro" id="IPR050416">
    <property type="entry name" value="FAD-linked_Oxidoreductase"/>
</dbReference>
<dbReference type="PANTHER" id="PTHR42973">
    <property type="entry name" value="BINDING OXIDOREDUCTASE, PUTATIVE (AFU_ORTHOLOGUE AFUA_1G17690)-RELATED"/>
    <property type="match status" value="1"/>
</dbReference>
<dbReference type="InterPro" id="IPR036318">
    <property type="entry name" value="FAD-bd_PCMH-like_sf"/>
</dbReference>